<evidence type="ECO:0000313" key="10">
    <source>
        <dbReference type="Proteomes" id="UP000076872"/>
    </source>
</evidence>
<evidence type="ECO:0000313" key="7">
    <source>
        <dbReference type="EMBL" id="KZV01497.1"/>
    </source>
</evidence>
<sequence>MQKNMEHTLNLTMTMILKIGSARSMIAAALAEIAAYRYEAAREKLRQAETELLTAQRLQVRRLIENAKAQRFVHSTLFMNAQSALVNVMGELQMTENLIGAFERWEPEAA</sequence>
<keyword evidence="4" id="KW-0598">Phosphotransferase system</keyword>
<comment type="caution">
    <text evidence="5">Lacks conserved residue(s) required for the propagation of feature annotation.</text>
</comment>
<dbReference type="SUPFAM" id="SSF46973">
    <property type="entry name" value="Enzyme IIa from lactose specific PTS, IIa-lac"/>
    <property type="match status" value="1"/>
</dbReference>
<dbReference type="GO" id="GO:0016740">
    <property type="term" value="F:transferase activity"/>
    <property type="evidence" value="ECO:0007669"/>
    <property type="project" value="UniProtKB-KW"/>
</dbReference>
<reference evidence="8 11" key="2">
    <citation type="submission" date="2016-08" db="EMBL/GenBank/DDBJ databases">
        <title>Genome sequencing of Lactobacillus plantarum JSA22, isolated from fermented soybean paste.</title>
        <authorList>
            <person name="Choi H.S."/>
        </authorList>
    </citation>
    <scope>NUCLEOTIDE SEQUENCE [LARGE SCALE GENOMIC DNA]</scope>
    <source>
        <strain evidence="8 11">JSA22</strain>
    </source>
</reference>
<dbReference type="PROSITE" id="PS51095">
    <property type="entry name" value="PTS_EIIA_TYPE_3"/>
    <property type="match status" value="1"/>
</dbReference>
<evidence type="ECO:0000256" key="4">
    <source>
        <dbReference type="ARBA" id="ARBA00022683"/>
    </source>
</evidence>
<dbReference type="InterPro" id="IPR003188">
    <property type="entry name" value="PTS_IIA_lac/cel"/>
</dbReference>
<reference evidence="7 10" key="1">
    <citation type="submission" date="2016-03" db="EMBL/GenBank/DDBJ databases">
        <title>Comparative genomics of 54 Lactobacillus plantarum strains reveals genomic uncoupling from niche constraints.</title>
        <authorList>
            <person name="Martino M.E."/>
        </authorList>
    </citation>
    <scope>NUCLEOTIDE SEQUENCE [LARGE SCALE GENOMIC DNA]</scope>
    <source>
        <strain evidence="7 10">NAB2</strain>
    </source>
</reference>
<keyword evidence="3 8" id="KW-0808">Transferase</keyword>
<dbReference type="Proteomes" id="UP000094892">
    <property type="component" value="Unassembled WGS sequence"/>
</dbReference>
<evidence type="ECO:0000256" key="5">
    <source>
        <dbReference type="PROSITE-ProRule" id="PRU00418"/>
    </source>
</evidence>
<dbReference type="Proteomes" id="UP000595466">
    <property type="component" value="Chromosome"/>
</dbReference>
<dbReference type="EMBL" id="LUXO01000033">
    <property type="protein sequence ID" value="KZV01497.1"/>
    <property type="molecule type" value="Genomic_DNA"/>
</dbReference>
<dbReference type="PANTHER" id="PTHR34382">
    <property type="entry name" value="PTS SYSTEM N,N'-DIACETYLCHITOBIOSE-SPECIFIC EIIA COMPONENT"/>
    <property type="match status" value="1"/>
</dbReference>
<dbReference type="Gene3D" id="1.20.58.80">
    <property type="entry name" value="Phosphotransferase system, lactose/cellobiose-type IIA subunit"/>
    <property type="match status" value="1"/>
</dbReference>
<evidence type="ECO:0000313" key="12">
    <source>
        <dbReference type="Proteomes" id="UP000595466"/>
    </source>
</evidence>
<name>A0A0G9GN39_LACPN</name>
<dbReference type="RefSeq" id="WP_015825253.1">
    <property type="nucleotide sequence ID" value="NZ_AP018405.1"/>
</dbReference>
<evidence type="ECO:0000256" key="1">
    <source>
        <dbReference type="ARBA" id="ARBA00022448"/>
    </source>
</evidence>
<protein>
    <submittedName>
        <fullName evidence="9">PTS lactose/cellobiose transporter subunit IIA</fullName>
    </submittedName>
    <submittedName>
        <fullName evidence="8">Protein-N(Pi)-phosphohistidine--sugar phosphotransferase</fullName>
        <ecNumber evidence="8">2.7.1.191</ecNumber>
    </submittedName>
</protein>
<dbReference type="Pfam" id="PF02255">
    <property type="entry name" value="PTS_IIA"/>
    <property type="match status" value="1"/>
</dbReference>
<dbReference type="PANTHER" id="PTHR34382:SF7">
    <property type="entry name" value="PTS SYSTEM N,N'-DIACETYLCHITOBIOSE-SPECIFIC EIIA COMPONENT"/>
    <property type="match status" value="1"/>
</dbReference>
<evidence type="ECO:0000256" key="2">
    <source>
        <dbReference type="ARBA" id="ARBA00022597"/>
    </source>
</evidence>
<proteinExistence type="predicted"/>
<dbReference type="Proteomes" id="UP000076872">
    <property type="component" value="Unassembled WGS sequence"/>
</dbReference>
<dbReference type="EC" id="2.7.1.191" evidence="8"/>
<evidence type="ECO:0000313" key="8">
    <source>
        <dbReference type="EMBL" id="ODO60959.1"/>
    </source>
</evidence>
<keyword evidence="6" id="KW-0175">Coiled coil</keyword>
<keyword evidence="1" id="KW-0813">Transport</keyword>
<accession>A0A0G9GN39</accession>
<evidence type="ECO:0000313" key="11">
    <source>
        <dbReference type="Proteomes" id="UP000094892"/>
    </source>
</evidence>
<dbReference type="PATRIC" id="fig|1590.150.peg.1300"/>
<dbReference type="EMBL" id="CP066817">
    <property type="protein sequence ID" value="QQM60307.1"/>
    <property type="molecule type" value="Genomic_DNA"/>
</dbReference>
<dbReference type="AlphaFoldDB" id="A0A0G9GN39"/>
<evidence type="ECO:0000313" key="9">
    <source>
        <dbReference type="EMBL" id="QQM60307.1"/>
    </source>
</evidence>
<gene>
    <name evidence="8" type="primary">celC</name>
    <name evidence="9" type="ORF">JH395_11315</name>
    <name evidence="8" type="ORF">LPJSA22_00908</name>
    <name evidence="7" type="ORF">NAB2_2117</name>
</gene>
<dbReference type="InterPro" id="IPR036542">
    <property type="entry name" value="PTS_IIA_lac/cel_sf"/>
</dbReference>
<evidence type="ECO:0000256" key="6">
    <source>
        <dbReference type="SAM" id="Coils"/>
    </source>
</evidence>
<dbReference type="GO" id="GO:0009401">
    <property type="term" value="P:phosphoenolpyruvate-dependent sugar phosphotransferase system"/>
    <property type="evidence" value="ECO:0007669"/>
    <property type="project" value="UniProtKB-KW"/>
</dbReference>
<dbReference type="EMBL" id="MCOL01000001">
    <property type="protein sequence ID" value="ODO60959.1"/>
    <property type="molecule type" value="Genomic_DNA"/>
</dbReference>
<organism evidence="8 11">
    <name type="scientific">Lactiplantibacillus plantarum</name>
    <name type="common">Lactobacillus plantarum</name>
    <dbReference type="NCBI Taxonomy" id="1590"/>
    <lineage>
        <taxon>Bacteria</taxon>
        <taxon>Bacillati</taxon>
        <taxon>Bacillota</taxon>
        <taxon>Bacilli</taxon>
        <taxon>Lactobacillales</taxon>
        <taxon>Lactobacillaceae</taxon>
        <taxon>Lactiplantibacillus</taxon>
    </lineage>
</organism>
<evidence type="ECO:0000256" key="3">
    <source>
        <dbReference type="ARBA" id="ARBA00022679"/>
    </source>
</evidence>
<feature type="coiled-coil region" evidence="6">
    <location>
        <begin position="31"/>
        <end position="58"/>
    </location>
</feature>
<reference evidence="9 12" key="3">
    <citation type="submission" date="2020-12" db="EMBL/GenBank/DDBJ databases">
        <title>Whole genome sequencing of Lactobacillus plantarum PC518.</title>
        <authorList>
            <person name="Guo Q."/>
        </authorList>
    </citation>
    <scope>NUCLEOTIDE SEQUENCE [LARGE SCALE GENOMIC DNA]</scope>
    <source>
        <strain evidence="9 12">PC518</strain>
    </source>
</reference>
<keyword evidence="2" id="KW-0762">Sugar transport</keyword>